<comment type="subcellular location">
    <subcellularLocation>
        <location evidence="1 6">Membrane</location>
        <topology evidence="1 6">Multi-pass membrane protein</topology>
    </subcellularLocation>
</comment>
<evidence type="ECO:0000256" key="1">
    <source>
        <dbReference type="ARBA" id="ARBA00004141"/>
    </source>
</evidence>
<dbReference type="Pfam" id="PF02096">
    <property type="entry name" value="60KD_IMP"/>
    <property type="match status" value="1"/>
</dbReference>
<keyword evidence="3 6" id="KW-0812">Transmembrane</keyword>
<dbReference type="GO" id="GO:0032979">
    <property type="term" value="P:protein insertion into mitochondrial inner membrane from matrix"/>
    <property type="evidence" value="ECO:0007669"/>
    <property type="project" value="TreeGrafter"/>
</dbReference>
<dbReference type="InterPro" id="IPR001708">
    <property type="entry name" value="YidC/ALB3/OXA1/COX18"/>
</dbReference>
<evidence type="ECO:0000256" key="2">
    <source>
        <dbReference type="ARBA" id="ARBA00009877"/>
    </source>
</evidence>
<keyword evidence="10" id="KW-1185">Reference proteome</keyword>
<keyword evidence="4 7" id="KW-1133">Transmembrane helix</keyword>
<sequence length="339" mass="38205">MRPLLTPRWSQLRRPVTSATILSHRTRNFHATRSAAFIPEAIIVATGCLHSVHAVTGLPWVASIPLAAVAVRMCLTPFTLWTRILNRREKDIRPVVNCCTKHYQDAIRAKDMEERISMKQDDETKELQKALTKKINALYKEWKIPRWRFAINLVQMPVWLVFMEGMRNICGINMGLLQYLVPKSDENGVPSFELPGAEPSLATEGALWFPDLLAGDPTGLLPVMLGLTIFANVRLGFPTSTAAEASDQSRRQMYLNSGLIMTKQVLTFMGPWIAFSAWMSGMPAGIMLYWIVSTNTAMLQNKLLDKFLFVNKSLEPLPRMSVRLLQPGETPPPIKSMLK</sequence>
<feature type="domain" description="Membrane insertase YidC/Oxa/ALB C-terminal" evidence="8">
    <location>
        <begin position="60"/>
        <end position="304"/>
    </location>
</feature>
<evidence type="ECO:0000256" key="5">
    <source>
        <dbReference type="ARBA" id="ARBA00023136"/>
    </source>
</evidence>
<name>A0A6V8HC09_TALPI</name>
<dbReference type="GO" id="GO:0033617">
    <property type="term" value="P:mitochondrial respiratory chain complex IV assembly"/>
    <property type="evidence" value="ECO:0007669"/>
    <property type="project" value="TreeGrafter"/>
</dbReference>
<comment type="caution">
    <text evidence="9">The sequence shown here is derived from an EMBL/GenBank/DDBJ whole genome shotgun (WGS) entry which is preliminary data.</text>
</comment>
<feature type="transmembrane region" description="Helical" evidence="7">
    <location>
        <begin position="272"/>
        <end position="292"/>
    </location>
</feature>
<dbReference type="Proteomes" id="UP000053095">
    <property type="component" value="Unassembled WGS sequence"/>
</dbReference>
<dbReference type="EMBL" id="DF933830">
    <property type="protein sequence ID" value="GAM38987.1"/>
    <property type="molecule type" value="Genomic_DNA"/>
</dbReference>
<evidence type="ECO:0000313" key="9">
    <source>
        <dbReference type="EMBL" id="GAM38987.1"/>
    </source>
</evidence>
<dbReference type="PANTHER" id="PTHR12428:SF65">
    <property type="entry name" value="CYTOCHROME C OXIDASE ASSEMBLY PROTEIN COX18, MITOCHONDRIAL"/>
    <property type="match status" value="1"/>
</dbReference>
<dbReference type="InterPro" id="IPR028055">
    <property type="entry name" value="YidC/Oxa/ALB_C"/>
</dbReference>
<proteinExistence type="inferred from homology"/>
<evidence type="ECO:0000256" key="7">
    <source>
        <dbReference type="SAM" id="Phobius"/>
    </source>
</evidence>
<gene>
    <name evidence="9" type="ORF">TCE0_034f10161</name>
</gene>
<dbReference type="AlphaFoldDB" id="A0A6V8HC09"/>
<accession>A0A6V8HC09</accession>
<reference evidence="10" key="1">
    <citation type="journal article" date="2015" name="Genome Announc.">
        <title>Draft genome sequence of Talaromyces cellulolyticus strain Y-94, a source of lignocellulosic biomass-degrading enzymes.</title>
        <authorList>
            <person name="Fujii T."/>
            <person name="Koike H."/>
            <person name="Sawayama S."/>
            <person name="Yano S."/>
            <person name="Inoue H."/>
        </authorList>
    </citation>
    <scope>NUCLEOTIDE SEQUENCE [LARGE SCALE GENOMIC DNA]</scope>
    <source>
        <strain evidence="10">Y-94</strain>
    </source>
</reference>
<dbReference type="GO" id="GO:0032977">
    <property type="term" value="F:membrane insertase activity"/>
    <property type="evidence" value="ECO:0007669"/>
    <property type="project" value="InterPro"/>
</dbReference>
<evidence type="ECO:0000256" key="4">
    <source>
        <dbReference type="ARBA" id="ARBA00022989"/>
    </source>
</evidence>
<comment type="similarity">
    <text evidence="2 6">Belongs to the OXA1/ALB3/YidC family.</text>
</comment>
<evidence type="ECO:0000259" key="8">
    <source>
        <dbReference type="Pfam" id="PF02096"/>
    </source>
</evidence>
<dbReference type="PANTHER" id="PTHR12428">
    <property type="entry name" value="OXA1"/>
    <property type="match status" value="1"/>
</dbReference>
<dbReference type="GO" id="GO:0005743">
    <property type="term" value="C:mitochondrial inner membrane"/>
    <property type="evidence" value="ECO:0007669"/>
    <property type="project" value="TreeGrafter"/>
</dbReference>
<organism evidence="9 10">
    <name type="scientific">Talaromyces pinophilus</name>
    <name type="common">Penicillium pinophilum</name>
    <dbReference type="NCBI Taxonomy" id="128442"/>
    <lineage>
        <taxon>Eukaryota</taxon>
        <taxon>Fungi</taxon>
        <taxon>Dikarya</taxon>
        <taxon>Ascomycota</taxon>
        <taxon>Pezizomycotina</taxon>
        <taxon>Eurotiomycetes</taxon>
        <taxon>Eurotiomycetidae</taxon>
        <taxon>Eurotiales</taxon>
        <taxon>Trichocomaceae</taxon>
        <taxon>Talaromyces</taxon>
        <taxon>Talaromyces sect. Talaromyces</taxon>
    </lineage>
</organism>
<evidence type="ECO:0000313" key="10">
    <source>
        <dbReference type="Proteomes" id="UP000053095"/>
    </source>
</evidence>
<evidence type="ECO:0000256" key="6">
    <source>
        <dbReference type="RuleBase" id="RU003945"/>
    </source>
</evidence>
<evidence type="ECO:0000256" key="3">
    <source>
        <dbReference type="ARBA" id="ARBA00022692"/>
    </source>
</evidence>
<keyword evidence="5 7" id="KW-0472">Membrane</keyword>
<protein>
    <submittedName>
        <fullName evidence="9">Mitochondrial export translocase</fullName>
    </submittedName>
</protein>